<feature type="region of interest" description="Disordered" evidence="1">
    <location>
        <begin position="56"/>
        <end position="75"/>
    </location>
</feature>
<sequence>MSGAEGRRWADMSVYPDVDPERTGPAARLCRLSAAIGDVPDDACAPADWERMVARATRTETESRTDCRTENRTES</sequence>
<feature type="region of interest" description="Disordered" evidence="1">
    <location>
        <begin position="1"/>
        <end position="22"/>
    </location>
</feature>
<dbReference type="RefSeq" id="WP_150182480.1">
    <property type="nucleotide sequence ID" value="NZ_CP029191.1"/>
</dbReference>
<protein>
    <submittedName>
        <fullName evidence="2">Uncharacterized protein</fullName>
    </submittedName>
</protein>
<evidence type="ECO:0000313" key="3">
    <source>
        <dbReference type="Proteomes" id="UP000324015"/>
    </source>
</evidence>
<evidence type="ECO:0000313" key="2">
    <source>
        <dbReference type="EMBL" id="QES40271.1"/>
    </source>
</evidence>
<dbReference type="EMBL" id="CP029191">
    <property type="protein sequence ID" value="QES40271.1"/>
    <property type="molecule type" value="Genomic_DNA"/>
</dbReference>
<reference evidence="2 3" key="1">
    <citation type="submission" date="2018-05" db="EMBL/GenBank/DDBJ databases">
        <title>Streptomyces venezuelae.</title>
        <authorList>
            <person name="Kim W."/>
            <person name="Lee N."/>
            <person name="Cho B.-K."/>
        </authorList>
    </citation>
    <scope>NUCLEOTIDE SEQUENCE [LARGE SCALE GENOMIC DNA]</scope>
    <source>
        <strain evidence="2 3">ATCC 14585</strain>
    </source>
</reference>
<accession>A0A5P2CG33</accession>
<feature type="compositionally biased region" description="Basic and acidic residues" evidence="1">
    <location>
        <begin position="1"/>
        <end position="10"/>
    </location>
</feature>
<proteinExistence type="predicted"/>
<organism evidence="2 3">
    <name type="scientific">Streptomyces venezuelae</name>
    <dbReference type="NCBI Taxonomy" id="54571"/>
    <lineage>
        <taxon>Bacteria</taxon>
        <taxon>Bacillati</taxon>
        <taxon>Actinomycetota</taxon>
        <taxon>Actinomycetes</taxon>
        <taxon>Kitasatosporales</taxon>
        <taxon>Streptomycetaceae</taxon>
        <taxon>Streptomyces</taxon>
    </lineage>
</organism>
<dbReference type="Proteomes" id="UP000324015">
    <property type="component" value="Chromosome"/>
</dbReference>
<gene>
    <name evidence="2" type="ORF">DEJ49_04095</name>
</gene>
<evidence type="ECO:0000256" key="1">
    <source>
        <dbReference type="SAM" id="MobiDB-lite"/>
    </source>
</evidence>
<name>A0A5P2CG33_STRVZ</name>
<dbReference type="AlphaFoldDB" id="A0A5P2CG33"/>